<dbReference type="Gene3D" id="1.25.10.10">
    <property type="entry name" value="Leucine-rich Repeat Variant"/>
    <property type="match status" value="1"/>
</dbReference>
<evidence type="ECO:0000313" key="7">
    <source>
        <dbReference type="Proteomes" id="UP001189429"/>
    </source>
</evidence>
<keyword evidence="3" id="KW-0175">Coiled coil</keyword>
<proteinExistence type="predicted"/>
<dbReference type="InterPro" id="IPR001313">
    <property type="entry name" value="Pumilio_RNA-bd_rpt"/>
</dbReference>
<keyword evidence="7" id="KW-1185">Reference proteome</keyword>
<accession>A0ABN9XH98</accession>
<dbReference type="PROSITE" id="PS50303">
    <property type="entry name" value="PUM_HD"/>
    <property type="match status" value="1"/>
</dbReference>
<feature type="compositionally biased region" description="Low complexity" evidence="4">
    <location>
        <begin position="1340"/>
        <end position="1349"/>
    </location>
</feature>
<keyword evidence="1" id="KW-0677">Repeat</keyword>
<dbReference type="PANTHER" id="PTHR12537">
    <property type="entry name" value="RNA BINDING PROTEIN PUMILIO-RELATED"/>
    <property type="match status" value="1"/>
</dbReference>
<protein>
    <recommendedName>
        <fullName evidence="5">PUM-HD domain-containing protein</fullName>
    </recommendedName>
</protein>
<organism evidence="6 7">
    <name type="scientific">Prorocentrum cordatum</name>
    <dbReference type="NCBI Taxonomy" id="2364126"/>
    <lineage>
        <taxon>Eukaryota</taxon>
        <taxon>Sar</taxon>
        <taxon>Alveolata</taxon>
        <taxon>Dinophyceae</taxon>
        <taxon>Prorocentrales</taxon>
        <taxon>Prorocentraceae</taxon>
        <taxon>Prorocentrum</taxon>
    </lineage>
</organism>
<feature type="repeat" description="Pumilio" evidence="2">
    <location>
        <begin position="308"/>
        <end position="343"/>
    </location>
</feature>
<dbReference type="InterPro" id="IPR033133">
    <property type="entry name" value="PUM-HD"/>
</dbReference>
<feature type="compositionally biased region" description="Low complexity" evidence="4">
    <location>
        <begin position="524"/>
        <end position="576"/>
    </location>
</feature>
<dbReference type="SMART" id="SM00025">
    <property type="entry name" value="Pumilio"/>
    <property type="match status" value="5"/>
</dbReference>
<dbReference type="Pfam" id="PF00806">
    <property type="entry name" value="PUF"/>
    <property type="match status" value="5"/>
</dbReference>
<feature type="compositionally biased region" description="Pro residues" evidence="4">
    <location>
        <begin position="1329"/>
        <end position="1339"/>
    </location>
</feature>
<sequence length="1544" mass="165418">MQPAPGGTQPGSSQPHELGCWQQPAGAPLTAAWLLEAQGQVWILVPDGQGGAAWLPQCGACLVPVVGVPPHEGPWGWSGPPPPGPERGAHAPAGQKCEDAAEPWPGCATPTTCGSVEDLDERHAAAGARAPEHGPQAAPEHSRGGRTAFLRRQRLRRAKARERAAAEQHVAPPPRGEDVELVAELEAELGGPGLAAAERLRGAVRRLSFEPQGCRAVQAALLRVGGAGAAGLVSELHGHVREAMESPHANYVIQKVVEVLPPSLSGFVAAELRGAGVDAARHKFGCRIVCRLLEHTALSAETTALLDEILVEAGKLSRHTFGHHVVQSVLEHGWPWHRRVVLDALRGDLPRCSRNRNSSYVVEKALTHCDAEDRAAMARELLTSFDDVLQLAQCQFGSNVVKALARLPDDCAEVVLGVLRSAATTLGESKYGSLGFCGSLQGHVVVWVRGFATPHWSIQSGLGLKLPALDLHLSCFLAGTVLRRAMAAMLWPHLDAPTTGAPLLEAPQMPALLDPLVVAAAPAESGAGSGCRSRSSSSEPTERSPSLPPEASASPPSATSAAKTFSARRQASPRRPAGGDTAGKLSAPGQVAVVGATPAAALQVLGNFNPSKVLGAFYERLLAGGCLAPGALAADRLAEVDLSQLGGGTAAGASGRRELNSWTYTADTKAERSTKSALQEKNRDIARLKEQLAAKSGHPDAIDVDAEPTEPDAQAALAELAAAIQAIGKPTDPIPVKAKQDMAQQQVALRAKVLADKPIGKLKEQLVAVQKQIVEAEAAVEATGRGPAEVEAARAAAAAQAPLPKPGVHSLRAATPCLDMDVGALGQLLQGLGADGSLAESGSKNFEELRKLERAAAERAAAERSAGAAAHAGPGDFEHNLMPMSKQLHFLHGFARRAAKTHWALERVTPEAKAFMSDVPGSIVDLNFDQVAQSMIDLAGAMFQEWLTASSSEWPDWAEKAFKHGARAAHRFSRIRELQELAAAETRPQPFQRADDCIGEWDKVWSMYECTAAPMPQGADKWDSIPTITVTDIRRAAASFPSRMASGRLAFNPKALLQVSDVGIQRWQARCMLKHLPEAVGGEKLWLRSMRIGVLYGLPMVAFPLSPVPDEFPVCPWGATERRCSACNLRAKTPASLAQLQTGSRRVCGPATFQRWIATAVFADRSEDRIPLSSKAVPVALEASNVVMGPELDIGQAPPSLVLQERFGALGHEMEQVGRVLFCSICSAFTSLPNGNLRGLGNRWVLECSRRDSFSPGPAGMDYGRAEIWAAGLASPARAGEAETQDDSPPILTVLPERWGTVNRAQAPPQWLNLKDPDGAVWGPEQEPPKAPPQAPPQAPAQAPAQAQENVQCAPAWAATRNAPGAPTRARQLYDYSTREVWYASNVPVPEQNQGVVITAEFPTHPSQECYWKDGGRMICYTDQAVRNAQWSHGHNCLPHVDPVTAATAQQRRPLVLQGNEMARDVKGIRRQELQGRPHYQRERHLPHDYGALLLHRKDEGWKALAEKVKHSLEREILTADEMQDFFMNEEAVMYERVDYWNVM</sequence>
<feature type="region of interest" description="Disordered" evidence="4">
    <location>
        <begin position="1"/>
        <end position="22"/>
    </location>
</feature>
<dbReference type="Proteomes" id="UP001189429">
    <property type="component" value="Unassembled WGS sequence"/>
</dbReference>
<comment type="caution">
    <text evidence="6">The sequence shown here is derived from an EMBL/GenBank/DDBJ whole genome shotgun (WGS) entry which is preliminary data.</text>
</comment>
<evidence type="ECO:0000256" key="2">
    <source>
        <dbReference type="PROSITE-ProRule" id="PRU00317"/>
    </source>
</evidence>
<dbReference type="PANTHER" id="PTHR12537:SF12">
    <property type="entry name" value="MATERNAL PROTEIN PUMILIO"/>
    <property type="match status" value="1"/>
</dbReference>
<feature type="region of interest" description="Disordered" evidence="4">
    <location>
        <begin position="1305"/>
        <end position="1352"/>
    </location>
</feature>
<dbReference type="InterPro" id="IPR016024">
    <property type="entry name" value="ARM-type_fold"/>
</dbReference>
<dbReference type="PROSITE" id="PS50302">
    <property type="entry name" value="PUM"/>
    <property type="match status" value="1"/>
</dbReference>
<gene>
    <name evidence="6" type="ORF">PCOR1329_LOCUS75535</name>
</gene>
<name>A0ABN9XH98_9DINO</name>
<evidence type="ECO:0000259" key="5">
    <source>
        <dbReference type="PROSITE" id="PS50303"/>
    </source>
</evidence>
<dbReference type="EMBL" id="CAUYUJ010020315">
    <property type="protein sequence ID" value="CAK0897308.1"/>
    <property type="molecule type" value="Genomic_DNA"/>
</dbReference>
<feature type="region of interest" description="Disordered" evidence="4">
    <location>
        <begin position="77"/>
        <end position="98"/>
    </location>
</feature>
<feature type="region of interest" description="Disordered" evidence="4">
    <location>
        <begin position="524"/>
        <end position="585"/>
    </location>
</feature>
<feature type="domain" description="PUM-HD" evidence="5">
    <location>
        <begin position="96"/>
        <end position="452"/>
    </location>
</feature>
<feature type="region of interest" description="Disordered" evidence="4">
    <location>
        <begin position="123"/>
        <end position="175"/>
    </location>
</feature>
<evidence type="ECO:0000256" key="3">
    <source>
        <dbReference type="SAM" id="Coils"/>
    </source>
</evidence>
<evidence type="ECO:0000256" key="1">
    <source>
        <dbReference type="ARBA" id="ARBA00022737"/>
    </source>
</evidence>
<feature type="coiled-coil region" evidence="3">
    <location>
        <begin position="671"/>
        <end position="698"/>
    </location>
</feature>
<feature type="compositionally biased region" description="Basic residues" evidence="4">
    <location>
        <begin position="149"/>
        <end position="160"/>
    </location>
</feature>
<evidence type="ECO:0000313" key="6">
    <source>
        <dbReference type="EMBL" id="CAK0897308.1"/>
    </source>
</evidence>
<evidence type="ECO:0000256" key="4">
    <source>
        <dbReference type="SAM" id="MobiDB-lite"/>
    </source>
</evidence>
<reference evidence="6" key="1">
    <citation type="submission" date="2023-10" db="EMBL/GenBank/DDBJ databases">
        <authorList>
            <person name="Chen Y."/>
            <person name="Shah S."/>
            <person name="Dougan E. K."/>
            <person name="Thang M."/>
            <person name="Chan C."/>
        </authorList>
    </citation>
    <scope>NUCLEOTIDE SEQUENCE [LARGE SCALE GENOMIC DNA]</scope>
</reference>
<dbReference type="SUPFAM" id="SSF48371">
    <property type="entry name" value="ARM repeat"/>
    <property type="match status" value="1"/>
</dbReference>
<dbReference type="InterPro" id="IPR011989">
    <property type="entry name" value="ARM-like"/>
</dbReference>